<keyword evidence="7" id="KW-1185">Reference proteome</keyword>
<dbReference type="CDD" id="cd01670">
    <property type="entry name" value="Death"/>
    <property type="match status" value="1"/>
</dbReference>
<dbReference type="PANTHER" id="PTHR46312:SF2">
    <property type="entry name" value="NUCLEOTIDE-BINDING OLIGOMERIZATION DOMAIN-CONTAINING PROTEIN 2-LIKE"/>
    <property type="match status" value="1"/>
</dbReference>
<dbReference type="InterPro" id="IPR000488">
    <property type="entry name" value="Death_dom"/>
</dbReference>
<evidence type="ECO:0000256" key="3">
    <source>
        <dbReference type="SAM" id="MobiDB-lite"/>
    </source>
</evidence>
<dbReference type="SUPFAM" id="SSF47986">
    <property type="entry name" value="DEATH domain"/>
    <property type="match status" value="1"/>
</dbReference>
<dbReference type="Pfam" id="PF00531">
    <property type="entry name" value="Death"/>
    <property type="match status" value="1"/>
</dbReference>
<dbReference type="PANTHER" id="PTHR46312">
    <property type="entry name" value="NACHT DOMAIN-CONTAINING PROTEIN"/>
    <property type="match status" value="1"/>
</dbReference>
<dbReference type="SUPFAM" id="SSF52047">
    <property type="entry name" value="RNI-like"/>
    <property type="match status" value="1"/>
</dbReference>
<feature type="domain" description="NACHT" evidence="5">
    <location>
        <begin position="354"/>
        <end position="482"/>
    </location>
</feature>
<evidence type="ECO:0000259" key="4">
    <source>
        <dbReference type="PROSITE" id="PS50017"/>
    </source>
</evidence>
<evidence type="ECO:0000256" key="2">
    <source>
        <dbReference type="ARBA" id="ARBA00022840"/>
    </source>
</evidence>
<dbReference type="PROSITE" id="PS50017">
    <property type="entry name" value="DEATH_DOMAIN"/>
    <property type="match status" value="1"/>
</dbReference>
<feature type="region of interest" description="Disordered" evidence="3">
    <location>
        <begin position="1"/>
        <end position="96"/>
    </location>
</feature>
<accession>A0A2B4S712</accession>
<feature type="domain" description="Death" evidence="4">
    <location>
        <begin position="115"/>
        <end position="183"/>
    </location>
</feature>
<dbReference type="Gene3D" id="3.80.10.10">
    <property type="entry name" value="Ribonuclease Inhibitor"/>
    <property type="match status" value="1"/>
</dbReference>
<dbReference type="Pfam" id="PF05729">
    <property type="entry name" value="NACHT"/>
    <property type="match status" value="1"/>
</dbReference>
<dbReference type="SUPFAM" id="SSF52540">
    <property type="entry name" value="P-loop containing nucleoside triphosphate hydrolases"/>
    <property type="match status" value="1"/>
</dbReference>
<dbReference type="PROSITE" id="PS50837">
    <property type="entry name" value="NACHT"/>
    <property type="match status" value="1"/>
</dbReference>
<protein>
    <submittedName>
        <fullName evidence="6">NACHT, LRR and PYD domains-containing protein 12</fullName>
    </submittedName>
</protein>
<sequence>MVVAISSSESTKHSRHLYRCGQTKEESGDIIEIIVRPDDPPSPQDIAGPPVSFSSSPDPVASSSRVAETPQSPVDLVTRPDSADCHLNRPSQPPMENQRIMRRETQTAVKQGTPTDDELQKLGRDIGEKWMQLGHCLRVEEPELQDIDQRQRQLCQKGYNVLMAWKQKNGSAATYEILNAVLQHELVQRKDLAEQICHSHASSSRVADTLQLPSVDLVTRPDSADCHLNRPPQPPMENQRIMRRETQTAGERKRRMSCGCSYQDVKQPKVTSMDMAEVPPFDVQICQRKLAEHYKRTTTVPTSVWSKKSAVNIHLIYTRLSWVKEEQTPAGSSRANLDHYTDMFTENKNGLPSNRLLVQGQTGIGKSTFVKKLAMDWAELDENRLTDDQRAILKKFELAVVIDLKKVSKHQSLRDIVSASHIFAEEDTAMKDGLLSYITQNQDKVLLVFDGYDEYHCARNSEIFEIFKGNKLRNCCVLITTRISKADELVGFQDVHAEITGFSEEDRKAFMIRMLGSEAQARELWVHLDDRDVKDLARVPLLLLFFCTLWKKGKLQRFPDSKTKLYVAIVQNILDHNEGKCSSSNFREVEDFKEILVEIGKVALECLLNNDHVFEYDQLSAVILCEESRIMGLLQVSEYAENIRPAGMVSFIHKSIQEFLAAWYVTYRCVPEGNLGGINNRARTLDDCNSLENVFMFICGLSDGGSVKVFEHLTSLRVRDLELDLSKTIPDEQNEKDMSVCDVTDKQMRFIDLVYDSFNEVESKTELYRHCLNCTMGIIFLSRYRRPLCNIAPEQKILNDISIRGVVLHPPWCFYEVTALCESLKFLNCLHIPLKTTENSAAVSVEEFLKKCETVKECNLCHFRGIFHFHSGKSLFYFTGLRFWCDDHAKLFTENFTPSHSISLCPEPSSLKFLSSLCIGSFVSEQTLRSFRTIIRDCKSFESIEMHRLNESALECLEQIPNPLTCRLKLMDGPLSSSEVLKLAGLLPRVNNLVQCCLDLSGCCAEAEYKVVSSITHKTLRDLALCNLRLTPETATTLGRSLSEMSSLRRLELKGKKESSLQLVGMEALFGNFYKIFPALNDLDFSRFCLRGYLYSMTERFRIHLTLDWENVDESDFDKHYFRVLDLSWESIPNLSDLFLNGNPLADNYRVKSAERTSTAFGSTHRVIVTPGSFNK</sequence>
<evidence type="ECO:0000313" key="7">
    <source>
        <dbReference type="Proteomes" id="UP000225706"/>
    </source>
</evidence>
<dbReference type="AlphaFoldDB" id="A0A2B4S712"/>
<dbReference type="Gene3D" id="3.40.50.300">
    <property type="entry name" value="P-loop containing nucleotide triphosphate hydrolases"/>
    <property type="match status" value="1"/>
</dbReference>
<proteinExistence type="predicted"/>
<gene>
    <name evidence="6" type="primary">Nlrp12</name>
    <name evidence="6" type="ORF">AWC38_SpisGene8868</name>
</gene>
<dbReference type="EMBL" id="LSMT01000125">
    <property type="protein sequence ID" value="PFX26454.1"/>
    <property type="molecule type" value="Genomic_DNA"/>
</dbReference>
<organism evidence="6 7">
    <name type="scientific">Stylophora pistillata</name>
    <name type="common">Smooth cauliflower coral</name>
    <dbReference type="NCBI Taxonomy" id="50429"/>
    <lineage>
        <taxon>Eukaryota</taxon>
        <taxon>Metazoa</taxon>
        <taxon>Cnidaria</taxon>
        <taxon>Anthozoa</taxon>
        <taxon>Hexacorallia</taxon>
        <taxon>Scleractinia</taxon>
        <taxon>Astrocoeniina</taxon>
        <taxon>Pocilloporidae</taxon>
        <taxon>Stylophora</taxon>
    </lineage>
</organism>
<dbReference type="InterPro" id="IPR027417">
    <property type="entry name" value="P-loop_NTPase"/>
</dbReference>
<evidence type="ECO:0000259" key="5">
    <source>
        <dbReference type="PROSITE" id="PS50837"/>
    </source>
</evidence>
<comment type="caution">
    <text evidence="6">The sequence shown here is derived from an EMBL/GenBank/DDBJ whole genome shotgun (WGS) entry which is preliminary data.</text>
</comment>
<evidence type="ECO:0000313" key="6">
    <source>
        <dbReference type="EMBL" id="PFX26454.1"/>
    </source>
</evidence>
<evidence type="ECO:0000256" key="1">
    <source>
        <dbReference type="ARBA" id="ARBA00022741"/>
    </source>
</evidence>
<dbReference type="Proteomes" id="UP000225706">
    <property type="component" value="Unassembled WGS sequence"/>
</dbReference>
<name>A0A2B4S712_STYPI</name>
<dbReference type="InterPro" id="IPR007111">
    <property type="entry name" value="NACHT_NTPase"/>
</dbReference>
<dbReference type="Gene3D" id="1.10.533.10">
    <property type="entry name" value="Death Domain, Fas"/>
    <property type="match status" value="1"/>
</dbReference>
<dbReference type="GO" id="GO:0007165">
    <property type="term" value="P:signal transduction"/>
    <property type="evidence" value="ECO:0007669"/>
    <property type="project" value="InterPro"/>
</dbReference>
<keyword evidence="1" id="KW-0547">Nucleotide-binding</keyword>
<dbReference type="OrthoDB" id="5984292at2759"/>
<feature type="compositionally biased region" description="Low complexity" evidence="3">
    <location>
        <begin position="49"/>
        <end position="66"/>
    </location>
</feature>
<dbReference type="InterPro" id="IPR011029">
    <property type="entry name" value="DEATH-like_dom_sf"/>
</dbReference>
<keyword evidence="2" id="KW-0067">ATP-binding</keyword>
<dbReference type="GO" id="GO:0005524">
    <property type="term" value="F:ATP binding"/>
    <property type="evidence" value="ECO:0007669"/>
    <property type="project" value="UniProtKB-KW"/>
</dbReference>
<dbReference type="InterPro" id="IPR032675">
    <property type="entry name" value="LRR_dom_sf"/>
</dbReference>
<reference evidence="7" key="1">
    <citation type="journal article" date="2017" name="bioRxiv">
        <title>Comparative analysis of the genomes of Stylophora pistillata and Acropora digitifera provides evidence for extensive differences between species of corals.</title>
        <authorList>
            <person name="Voolstra C.R."/>
            <person name="Li Y."/>
            <person name="Liew Y.J."/>
            <person name="Baumgarten S."/>
            <person name="Zoccola D."/>
            <person name="Flot J.-F."/>
            <person name="Tambutte S."/>
            <person name="Allemand D."/>
            <person name="Aranda M."/>
        </authorList>
    </citation>
    <scope>NUCLEOTIDE SEQUENCE [LARGE SCALE GENOMIC DNA]</scope>
</reference>